<dbReference type="GO" id="GO:0003735">
    <property type="term" value="F:structural constituent of ribosome"/>
    <property type="evidence" value="ECO:0007669"/>
    <property type="project" value="InterPro"/>
</dbReference>
<evidence type="ECO:0000256" key="4">
    <source>
        <dbReference type="ARBA" id="ARBA00022980"/>
    </source>
</evidence>
<name>A0A3B1A3F6_9ZZZZ</name>
<dbReference type="EMBL" id="UOFQ01000092">
    <property type="protein sequence ID" value="VAW88264.1"/>
    <property type="molecule type" value="Genomic_DNA"/>
</dbReference>
<dbReference type="GO" id="GO:1990904">
    <property type="term" value="C:ribonucleoprotein complex"/>
    <property type="evidence" value="ECO:0007669"/>
    <property type="project" value="UniProtKB-KW"/>
</dbReference>
<dbReference type="NCBIfam" id="TIGR00105">
    <property type="entry name" value="L31"/>
    <property type="match status" value="1"/>
</dbReference>
<dbReference type="InterPro" id="IPR002150">
    <property type="entry name" value="Ribosomal_bL31"/>
</dbReference>
<reference evidence="7" key="1">
    <citation type="submission" date="2018-06" db="EMBL/GenBank/DDBJ databases">
        <authorList>
            <person name="Zhirakovskaya E."/>
        </authorList>
    </citation>
    <scope>NUCLEOTIDE SEQUENCE</scope>
</reference>
<dbReference type="InterPro" id="IPR034704">
    <property type="entry name" value="Ribosomal_bL28/bL31-like_sf"/>
</dbReference>
<dbReference type="Gene3D" id="4.10.830.30">
    <property type="entry name" value="Ribosomal protein L31"/>
    <property type="match status" value="1"/>
</dbReference>
<protein>
    <recommendedName>
        <fullName evidence="6">Large ribosomal subunit protein bL31</fullName>
    </recommendedName>
</protein>
<comment type="similarity">
    <text evidence="1">Belongs to the bacterial ribosomal protein bL31 family. Type A subfamily.</text>
</comment>
<dbReference type="PRINTS" id="PR01249">
    <property type="entry name" value="RIBOSOMALL31"/>
</dbReference>
<gene>
    <name evidence="7" type="ORF">MNBD_GAMMA17-993</name>
</gene>
<dbReference type="PANTHER" id="PTHR33280">
    <property type="entry name" value="50S RIBOSOMAL PROTEIN L31, CHLOROPLASTIC"/>
    <property type="match status" value="1"/>
</dbReference>
<dbReference type="GO" id="GO:0005840">
    <property type="term" value="C:ribosome"/>
    <property type="evidence" value="ECO:0007669"/>
    <property type="project" value="UniProtKB-KW"/>
</dbReference>
<evidence type="ECO:0000313" key="7">
    <source>
        <dbReference type="EMBL" id="VAW88264.1"/>
    </source>
</evidence>
<evidence type="ECO:0000256" key="3">
    <source>
        <dbReference type="ARBA" id="ARBA00022884"/>
    </source>
</evidence>
<evidence type="ECO:0000256" key="1">
    <source>
        <dbReference type="ARBA" id="ARBA00009296"/>
    </source>
</evidence>
<dbReference type="AlphaFoldDB" id="A0A3B1A3F6"/>
<proteinExistence type="inferred from homology"/>
<organism evidence="7">
    <name type="scientific">hydrothermal vent metagenome</name>
    <dbReference type="NCBI Taxonomy" id="652676"/>
    <lineage>
        <taxon>unclassified sequences</taxon>
        <taxon>metagenomes</taxon>
        <taxon>ecological metagenomes</taxon>
    </lineage>
</organism>
<accession>A0A3B1A3F6</accession>
<keyword evidence="2" id="KW-0699">rRNA-binding</keyword>
<dbReference type="InterPro" id="IPR042105">
    <property type="entry name" value="Ribosomal_bL31_sf"/>
</dbReference>
<keyword evidence="3" id="KW-0694">RNA-binding</keyword>
<dbReference type="NCBIfam" id="NF000612">
    <property type="entry name" value="PRK00019.1"/>
    <property type="match status" value="1"/>
</dbReference>
<evidence type="ECO:0000256" key="5">
    <source>
        <dbReference type="ARBA" id="ARBA00023274"/>
    </source>
</evidence>
<dbReference type="PANTHER" id="PTHR33280:SF6">
    <property type="entry name" value="LARGE RIBOSOMAL SUBUNIT PROTEIN BL31A"/>
    <property type="match status" value="1"/>
</dbReference>
<sequence length="68" mass="7692">MKSDIHPDYNEIDVTCSCGNTFKTRSTAGKALRLDVCSMCHPFYTGKQKILDTAGRVDKFRQKYGKKS</sequence>
<evidence type="ECO:0000256" key="2">
    <source>
        <dbReference type="ARBA" id="ARBA00022730"/>
    </source>
</evidence>
<dbReference type="Pfam" id="PF01197">
    <property type="entry name" value="Ribosomal_L31"/>
    <property type="match status" value="1"/>
</dbReference>
<dbReference type="NCBIfam" id="NF001809">
    <property type="entry name" value="PRK00528.1"/>
    <property type="match status" value="1"/>
</dbReference>
<dbReference type="GO" id="GO:0006412">
    <property type="term" value="P:translation"/>
    <property type="evidence" value="ECO:0007669"/>
    <property type="project" value="InterPro"/>
</dbReference>
<dbReference type="PROSITE" id="PS01143">
    <property type="entry name" value="RIBOSOMAL_L31"/>
    <property type="match status" value="1"/>
</dbReference>
<keyword evidence="5" id="KW-0687">Ribonucleoprotein</keyword>
<dbReference type="GO" id="GO:0019843">
    <property type="term" value="F:rRNA binding"/>
    <property type="evidence" value="ECO:0007669"/>
    <property type="project" value="UniProtKB-KW"/>
</dbReference>
<dbReference type="SUPFAM" id="SSF143800">
    <property type="entry name" value="L28p-like"/>
    <property type="match status" value="1"/>
</dbReference>
<keyword evidence="4 7" id="KW-0689">Ribosomal protein</keyword>
<dbReference type="HAMAP" id="MF_00501">
    <property type="entry name" value="Ribosomal_bL31_1"/>
    <property type="match status" value="1"/>
</dbReference>
<evidence type="ECO:0000256" key="6">
    <source>
        <dbReference type="ARBA" id="ARBA00035687"/>
    </source>
</evidence>
<dbReference type="InterPro" id="IPR027491">
    <property type="entry name" value="Ribosomal_bL31_A"/>
</dbReference>